<keyword evidence="2" id="KW-1185">Reference proteome</keyword>
<gene>
    <name evidence="1" type="ORF">SAMN04489842_4133</name>
</gene>
<reference evidence="2" key="1">
    <citation type="submission" date="2016-10" db="EMBL/GenBank/DDBJ databases">
        <authorList>
            <person name="Varghese N."/>
            <person name="Submissions S."/>
        </authorList>
    </citation>
    <scope>NUCLEOTIDE SEQUENCE [LARGE SCALE GENOMIC DNA]</scope>
    <source>
        <strain evidence="2">DSM 24767</strain>
    </source>
</reference>
<proteinExistence type="predicted"/>
<evidence type="ECO:0008006" key="3">
    <source>
        <dbReference type="Google" id="ProtNLM"/>
    </source>
</evidence>
<dbReference type="InterPro" id="IPR009409">
    <property type="entry name" value="DUF1059"/>
</dbReference>
<organism evidence="1 2">
    <name type="scientific">Natronobacterium texcoconense</name>
    <dbReference type="NCBI Taxonomy" id="1095778"/>
    <lineage>
        <taxon>Archaea</taxon>
        <taxon>Methanobacteriati</taxon>
        <taxon>Methanobacteriota</taxon>
        <taxon>Stenosarchaea group</taxon>
        <taxon>Halobacteria</taxon>
        <taxon>Halobacteriales</taxon>
        <taxon>Natrialbaceae</taxon>
        <taxon>Natronobacterium</taxon>
    </lineage>
</organism>
<protein>
    <recommendedName>
        <fullName evidence="3">Small metal-binding protein</fullName>
    </recommendedName>
</protein>
<sequence length="69" mass="8036">MIPRLIGNECTTMTNAHKLDCEAVSDECRFIIQSENEDEAIELAKNHMREVHEQDLTDDELREQHLQVV</sequence>
<evidence type="ECO:0000313" key="2">
    <source>
        <dbReference type="Proteomes" id="UP000198848"/>
    </source>
</evidence>
<dbReference type="AlphaFoldDB" id="A0A1H1J5Q3"/>
<dbReference type="Proteomes" id="UP000198848">
    <property type="component" value="Unassembled WGS sequence"/>
</dbReference>
<dbReference type="EMBL" id="FNLC01000008">
    <property type="protein sequence ID" value="SDR44946.1"/>
    <property type="molecule type" value="Genomic_DNA"/>
</dbReference>
<dbReference type="STRING" id="1095778.SAMN04489842_4133"/>
<name>A0A1H1J5Q3_NATTX</name>
<accession>A0A1H1J5Q3</accession>
<dbReference type="Pfam" id="PF06348">
    <property type="entry name" value="DUF1059"/>
    <property type="match status" value="1"/>
</dbReference>
<evidence type="ECO:0000313" key="1">
    <source>
        <dbReference type="EMBL" id="SDR44946.1"/>
    </source>
</evidence>